<feature type="non-terminal residue" evidence="4">
    <location>
        <position position="1"/>
    </location>
</feature>
<gene>
    <name evidence="4" type="primary">Ccdc42</name>
    <name evidence="4" type="ORF">CHUBUR_R13012</name>
</gene>
<evidence type="ECO:0000313" key="4">
    <source>
        <dbReference type="EMBL" id="NWS59670.1"/>
    </source>
</evidence>
<evidence type="ECO:0000256" key="2">
    <source>
        <dbReference type="SAM" id="Coils"/>
    </source>
</evidence>
<organism evidence="4 5">
    <name type="scientific">Chunga burmeisteri</name>
    <name type="common">Black-legged seriema</name>
    <dbReference type="NCBI Taxonomy" id="1352770"/>
    <lineage>
        <taxon>Eukaryota</taxon>
        <taxon>Metazoa</taxon>
        <taxon>Chordata</taxon>
        <taxon>Craniata</taxon>
        <taxon>Vertebrata</taxon>
        <taxon>Euteleostomi</taxon>
        <taxon>Archelosauria</taxon>
        <taxon>Archosauria</taxon>
        <taxon>Dinosauria</taxon>
        <taxon>Saurischia</taxon>
        <taxon>Theropoda</taxon>
        <taxon>Coelurosauria</taxon>
        <taxon>Aves</taxon>
        <taxon>Neognathae</taxon>
        <taxon>Neoaves</taxon>
        <taxon>Telluraves</taxon>
        <taxon>Australaves</taxon>
        <taxon>Cariamiformes</taxon>
        <taxon>Cariamidae</taxon>
        <taxon>Chunga</taxon>
    </lineage>
</organism>
<sequence>QQESLSPFICLLQKRRQARQIQEALEVKEEEFKKRMQVLSCRWRDLQAKGAQLKTYMEKSERFLKENDKIRVRVLKRVCTEREGKMQKQSELWRAKRELEALKNEHQKLRNKVQKYSIFKKYLEDVVEVSRFEEIQEVVWRYRMLMNTHNNQLRSQQAQKDMSEQAKVLLDQYIAEKEAEMLQYKTELVQLQPCLEQARSDVLPWEACLADIQNSADMQTLKLATIKLAISNIFQ</sequence>
<dbReference type="AlphaFoldDB" id="A0A7K5GRI6"/>
<reference evidence="4 5" key="1">
    <citation type="submission" date="2019-09" db="EMBL/GenBank/DDBJ databases">
        <title>Bird 10,000 Genomes (B10K) Project - Family phase.</title>
        <authorList>
            <person name="Zhang G."/>
        </authorList>
    </citation>
    <scope>NUCLEOTIDE SEQUENCE [LARGE SCALE GENOMIC DNA]</scope>
    <source>
        <strain evidence="4">B10K-CU-031-22</strain>
    </source>
</reference>
<dbReference type="Pfam" id="PF13863">
    <property type="entry name" value="DUF4200"/>
    <property type="match status" value="1"/>
</dbReference>
<comment type="caution">
    <text evidence="4">The sequence shown here is derived from an EMBL/GenBank/DDBJ whole genome shotgun (WGS) entry which is preliminary data.</text>
</comment>
<dbReference type="PANTHER" id="PTHR21683">
    <property type="entry name" value="COILED-COIL DOMAIN-CONTAINING PROTEIN 42 LIKE-2-LIKE-RELATED"/>
    <property type="match status" value="1"/>
</dbReference>
<evidence type="ECO:0000313" key="5">
    <source>
        <dbReference type="Proteomes" id="UP000541181"/>
    </source>
</evidence>
<protein>
    <submittedName>
        <fullName evidence="4">CCD42 protein</fullName>
    </submittedName>
</protein>
<dbReference type="GO" id="GO:0005856">
    <property type="term" value="C:cytoskeleton"/>
    <property type="evidence" value="ECO:0007669"/>
    <property type="project" value="UniProtKB-ARBA"/>
</dbReference>
<dbReference type="GO" id="GO:0007286">
    <property type="term" value="P:spermatid development"/>
    <property type="evidence" value="ECO:0007669"/>
    <property type="project" value="TreeGrafter"/>
</dbReference>
<accession>A0A7K5GRI6</accession>
<evidence type="ECO:0000259" key="3">
    <source>
        <dbReference type="Pfam" id="PF13863"/>
    </source>
</evidence>
<dbReference type="EMBL" id="VZRC01000456">
    <property type="protein sequence ID" value="NWS59670.1"/>
    <property type="molecule type" value="Genomic_DNA"/>
</dbReference>
<dbReference type="PANTHER" id="PTHR21683:SF8">
    <property type="entry name" value="COILED-COIL DOMAIN-CONTAINING PROTEIN 42"/>
    <property type="match status" value="1"/>
</dbReference>
<dbReference type="InterPro" id="IPR051147">
    <property type="entry name" value="CFAP_domain-containing"/>
</dbReference>
<evidence type="ECO:0000256" key="1">
    <source>
        <dbReference type="ARBA" id="ARBA00023054"/>
    </source>
</evidence>
<dbReference type="InterPro" id="IPR025252">
    <property type="entry name" value="DUF4200"/>
</dbReference>
<proteinExistence type="predicted"/>
<dbReference type="OrthoDB" id="2134857at2759"/>
<keyword evidence="5" id="KW-1185">Reference proteome</keyword>
<feature type="non-terminal residue" evidence="4">
    <location>
        <position position="235"/>
    </location>
</feature>
<feature type="coiled-coil region" evidence="2">
    <location>
        <begin position="85"/>
        <end position="119"/>
    </location>
</feature>
<feature type="domain" description="DUF4200" evidence="3">
    <location>
        <begin position="11"/>
        <end position="128"/>
    </location>
</feature>
<name>A0A7K5GRI6_9AVES</name>
<keyword evidence="1 2" id="KW-0175">Coiled coil</keyword>
<dbReference type="Proteomes" id="UP000541181">
    <property type="component" value="Unassembled WGS sequence"/>
</dbReference>